<dbReference type="NCBIfam" id="TIGR00674">
    <property type="entry name" value="dapA"/>
    <property type="match status" value="1"/>
</dbReference>
<evidence type="ECO:0000313" key="15">
    <source>
        <dbReference type="Proteomes" id="UP000660021"/>
    </source>
</evidence>
<comment type="subcellular location">
    <subcellularLocation>
        <location evidence="12">Cytoplasm</location>
    </subcellularLocation>
</comment>
<evidence type="ECO:0000256" key="1">
    <source>
        <dbReference type="ARBA" id="ARBA00003294"/>
    </source>
</evidence>
<dbReference type="InterPro" id="IPR020625">
    <property type="entry name" value="Schiff_base-form_aldolases_AS"/>
</dbReference>
<evidence type="ECO:0000256" key="2">
    <source>
        <dbReference type="ARBA" id="ARBA00005120"/>
    </source>
</evidence>
<evidence type="ECO:0000313" key="14">
    <source>
        <dbReference type="EMBL" id="MBC5731179.1"/>
    </source>
</evidence>
<keyword evidence="10 12" id="KW-0704">Schiff base</keyword>
<dbReference type="CDD" id="cd00950">
    <property type="entry name" value="DHDPS"/>
    <property type="match status" value="1"/>
</dbReference>
<dbReference type="InterPro" id="IPR013785">
    <property type="entry name" value="Aldolase_TIM"/>
</dbReference>
<keyword evidence="8 12" id="KW-0457">Lysine biosynthesis</keyword>
<comment type="caution">
    <text evidence="14">The sequence shown here is derived from an EMBL/GenBank/DDBJ whole genome shotgun (WGS) entry which is preliminary data.</text>
</comment>
<sequence length="349" mass="37538">MTTSSSACPTTRCAARPAARCCWPSCCVRRDTSQGGNGLKKEPVFTGVCTAIVTPFEPDGVIAYDVFGRLIEEQIACGVDAICVCGTTGESATMSIREHHDAVAFCVAQVNHRVKVIAGAGSNDTAAALYLSQQAQDAGADALLHVTPYYNKTTQTGLIRHYEFLTQRVSLPILLYNVPSRTGLSFTAETYRVLSQNPGINGVKEASGNFSLAAQTRHLCGEDLFLWSGNDDQVVSLMALGAKGVISVASNLIPREMGRISHLCLEGRFAEAAQLQLRYLELINALFLEVNPIPIKAALEMAGYPVGPLRLPLCPISEAHRRELREAMERSGVLPALTPSPAQSSRIMT</sequence>
<feature type="active site" description="Proton donor/acceptor" evidence="12">
    <location>
        <position position="176"/>
    </location>
</feature>
<feature type="site" description="Part of a proton relay during catalysis" evidence="12">
    <location>
        <position position="87"/>
    </location>
</feature>
<dbReference type="Proteomes" id="UP000660021">
    <property type="component" value="Unassembled WGS sequence"/>
</dbReference>
<evidence type="ECO:0000256" key="6">
    <source>
        <dbReference type="ARBA" id="ARBA00022605"/>
    </source>
</evidence>
<dbReference type="Pfam" id="PF00701">
    <property type="entry name" value="DHDPS"/>
    <property type="match status" value="1"/>
</dbReference>
<gene>
    <name evidence="12" type="primary">dapA</name>
    <name evidence="14" type="ORF">H8S34_10100</name>
</gene>
<feature type="binding site" evidence="12">
    <location>
        <position position="88"/>
    </location>
    <ligand>
        <name>pyruvate</name>
        <dbReference type="ChEBI" id="CHEBI:15361"/>
    </ligand>
</feature>
<feature type="site" description="Part of a proton relay during catalysis" evidence="12">
    <location>
        <position position="150"/>
    </location>
</feature>
<dbReference type="PROSITE" id="PS00666">
    <property type="entry name" value="DHDPS_2"/>
    <property type="match status" value="1"/>
</dbReference>
<dbReference type="InterPro" id="IPR002220">
    <property type="entry name" value="DapA-like"/>
</dbReference>
<dbReference type="InterPro" id="IPR005263">
    <property type="entry name" value="DapA"/>
</dbReference>
<reference evidence="14 15" key="1">
    <citation type="submission" date="2020-08" db="EMBL/GenBank/DDBJ databases">
        <title>Genome public.</title>
        <authorList>
            <person name="Liu C."/>
            <person name="Sun Q."/>
        </authorList>
    </citation>
    <scope>NUCLEOTIDE SEQUENCE [LARGE SCALE GENOMIC DNA]</scope>
    <source>
        <strain evidence="14 15">New-38</strain>
    </source>
</reference>
<accession>A0ABR7HUJ4</accession>
<dbReference type="SUPFAM" id="SSF51569">
    <property type="entry name" value="Aldolase"/>
    <property type="match status" value="1"/>
</dbReference>
<evidence type="ECO:0000256" key="5">
    <source>
        <dbReference type="ARBA" id="ARBA00022490"/>
    </source>
</evidence>
<keyword evidence="15" id="KW-1185">Reference proteome</keyword>
<dbReference type="Gene3D" id="3.20.20.70">
    <property type="entry name" value="Aldolase class I"/>
    <property type="match status" value="1"/>
</dbReference>
<evidence type="ECO:0000256" key="7">
    <source>
        <dbReference type="ARBA" id="ARBA00022915"/>
    </source>
</evidence>
<feature type="binding site" evidence="12">
    <location>
        <position position="246"/>
    </location>
    <ligand>
        <name>pyruvate</name>
        <dbReference type="ChEBI" id="CHEBI:15361"/>
    </ligand>
</feature>
<evidence type="ECO:0000256" key="11">
    <source>
        <dbReference type="ARBA" id="ARBA00047836"/>
    </source>
</evidence>
<protein>
    <recommendedName>
        <fullName evidence="4 12">4-hydroxy-tetrahydrodipicolinate synthase</fullName>
        <shortName evidence="12">HTPA synthase</shortName>
        <ecNumber evidence="4 12">4.3.3.7</ecNumber>
    </recommendedName>
</protein>
<comment type="function">
    <text evidence="1 12">Catalyzes the condensation of (S)-aspartate-beta-semialdehyde [(S)-ASA] and pyruvate to 4-hydroxy-tetrahydrodipicolinate (HTPA).</text>
</comment>
<keyword evidence="9 12" id="KW-0456">Lyase</keyword>
<dbReference type="PANTHER" id="PTHR12128">
    <property type="entry name" value="DIHYDRODIPICOLINATE SYNTHASE"/>
    <property type="match status" value="1"/>
</dbReference>
<evidence type="ECO:0000256" key="10">
    <source>
        <dbReference type="ARBA" id="ARBA00023270"/>
    </source>
</evidence>
<proteinExistence type="inferred from homology"/>
<comment type="similarity">
    <text evidence="3 12 13">Belongs to the DapA family.</text>
</comment>
<keyword evidence="6 12" id="KW-0028">Amino-acid biosynthesis</keyword>
<dbReference type="PANTHER" id="PTHR12128:SF66">
    <property type="entry name" value="4-HYDROXY-2-OXOGLUTARATE ALDOLASE, MITOCHONDRIAL"/>
    <property type="match status" value="1"/>
</dbReference>
<comment type="subunit">
    <text evidence="12">Homotetramer; dimer of dimers.</text>
</comment>
<feature type="active site" description="Schiff-base intermediate with substrate" evidence="12">
    <location>
        <position position="204"/>
    </location>
</feature>
<dbReference type="GO" id="GO:0008840">
    <property type="term" value="F:4-hydroxy-tetrahydrodipicolinate synthase activity"/>
    <property type="evidence" value="ECO:0007669"/>
    <property type="project" value="UniProtKB-EC"/>
</dbReference>
<dbReference type="PIRSF" id="PIRSF001365">
    <property type="entry name" value="DHDPS"/>
    <property type="match status" value="1"/>
</dbReference>
<keyword evidence="5 12" id="KW-0963">Cytoplasm</keyword>
<comment type="catalytic activity">
    <reaction evidence="11 12">
        <text>L-aspartate 4-semialdehyde + pyruvate = (2S,4S)-4-hydroxy-2,3,4,5-tetrahydrodipicolinate + H2O + H(+)</text>
        <dbReference type="Rhea" id="RHEA:34171"/>
        <dbReference type="ChEBI" id="CHEBI:15361"/>
        <dbReference type="ChEBI" id="CHEBI:15377"/>
        <dbReference type="ChEBI" id="CHEBI:15378"/>
        <dbReference type="ChEBI" id="CHEBI:67139"/>
        <dbReference type="ChEBI" id="CHEBI:537519"/>
        <dbReference type="EC" id="4.3.3.7"/>
    </reaction>
</comment>
<name>A0ABR7HUJ4_9FIRM</name>
<dbReference type="SMART" id="SM01130">
    <property type="entry name" value="DHDPS"/>
    <property type="match status" value="1"/>
</dbReference>
<dbReference type="EC" id="4.3.3.7" evidence="4 12"/>
<comment type="caution">
    <text evidence="12">Was originally thought to be a dihydrodipicolinate synthase (DHDPS), catalyzing the condensation of (S)-aspartate-beta-semialdehyde [(S)-ASA] and pyruvate to dihydrodipicolinate (DHDP). However, it was shown in E.coli that the product of the enzymatic reaction is not dihydrodipicolinate but in fact (4S)-4-hydroxy-2,3,4,5-tetrahydro-(2S)-dipicolinic acid (HTPA), and that the consecutive dehydration reaction leading to DHDP is not spontaneous but catalyzed by DapB.</text>
</comment>
<evidence type="ECO:0000256" key="9">
    <source>
        <dbReference type="ARBA" id="ARBA00023239"/>
    </source>
</evidence>
<evidence type="ECO:0000256" key="12">
    <source>
        <dbReference type="HAMAP-Rule" id="MF_00418"/>
    </source>
</evidence>
<dbReference type="HAMAP" id="MF_00418">
    <property type="entry name" value="DapA"/>
    <property type="match status" value="1"/>
</dbReference>
<dbReference type="PRINTS" id="PR00146">
    <property type="entry name" value="DHPICSNTHASE"/>
</dbReference>
<evidence type="ECO:0000256" key="13">
    <source>
        <dbReference type="PIRNR" id="PIRNR001365"/>
    </source>
</evidence>
<comment type="pathway">
    <text evidence="2 12">Amino-acid biosynthesis; L-lysine biosynthesis via DAP pathway; (S)-tetrahydrodipicolinate from L-aspartate: step 3/4.</text>
</comment>
<organism evidence="14 15">
    <name type="scientific">Pseudoflavonifractor hominis</name>
    <dbReference type="NCBI Taxonomy" id="2763059"/>
    <lineage>
        <taxon>Bacteria</taxon>
        <taxon>Bacillati</taxon>
        <taxon>Bacillota</taxon>
        <taxon>Clostridia</taxon>
        <taxon>Eubacteriales</taxon>
        <taxon>Oscillospiraceae</taxon>
        <taxon>Pseudoflavonifractor</taxon>
    </lineage>
</organism>
<evidence type="ECO:0000256" key="4">
    <source>
        <dbReference type="ARBA" id="ARBA00012086"/>
    </source>
</evidence>
<evidence type="ECO:0000256" key="3">
    <source>
        <dbReference type="ARBA" id="ARBA00007592"/>
    </source>
</evidence>
<dbReference type="EMBL" id="JACOPR010000005">
    <property type="protein sequence ID" value="MBC5731179.1"/>
    <property type="molecule type" value="Genomic_DNA"/>
</dbReference>
<evidence type="ECO:0000256" key="8">
    <source>
        <dbReference type="ARBA" id="ARBA00023154"/>
    </source>
</evidence>
<keyword evidence="7 12" id="KW-0220">Diaminopimelate biosynthesis</keyword>